<gene>
    <name evidence="1" type="ORF">MED297_11645</name>
</gene>
<evidence type="ECO:0000313" key="2">
    <source>
        <dbReference type="Proteomes" id="UP000005953"/>
    </source>
</evidence>
<evidence type="ECO:0000313" key="1">
    <source>
        <dbReference type="EMBL" id="EAR10667.1"/>
    </source>
</evidence>
<name>A4BB54_9GAMM</name>
<dbReference type="RefSeq" id="WP_008041947.1">
    <property type="nucleotide sequence ID" value="NZ_CH724149.1"/>
</dbReference>
<keyword evidence="2" id="KW-1185">Reference proteome</keyword>
<protein>
    <submittedName>
        <fullName evidence="1">Uncharacterized protein</fullName>
    </submittedName>
</protein>
<dbReference type="HOGENOM" id="CLU_1794893_0_0_6"/>
<dbReference type="Proteomes" id="UP000005953">
    <property type="component" value="Unassembled WGS sequence"/>
</dbReference>
<dbReference type="OrthoDB" id="2081093at2"/>
<reference evidence="1 2" key="1">
    <citation type="submission" date="2006-02" db="EMBL/GenBank/DDBJ databases">
        <authorList>
            <person name="Pinhassi J."/>
            <person name="Pedros-Alio C."/>
            <person name="Ferriera S."/>
            <person name="Johnson J."/>
            <person name="Kravitz S."/>
            <person name="Halpern A."/>
            <person name="Remington K."/>
            <person name="Beeson K."/>
            <person name="Tran B."/>
            <person name="Rogers Y.-H."/>
            <person name="Friedman R."/>
            <person name="Venter J.C."/>
        </authorList>
    </citation>
    <scope>NUCLEOTIDE SEQUENCE [LARGE SCALE GENOMIC DNA]</scope>
    <source>
        <strain evidence="1 2">MED297</strain>
    </source>
</reference>
<proteinExistence type="predicted"/>
<dbReference type="EMBL" id="AAOE01000003">
    <property type="protein sequence ID" value="EAR10667.1"/>
    <property type="molecule type" value="Genomic_DNA"/>
</dbReference>
<dbReference type="Gene3D" id="3.30.460.40">
    <property type="match status" value="1"/>
</dbReference>
<dbReference type="SUPFAM" id="SSF81301">
    <property type="entry name" value="Nucleotidyltransferase"/>
    <property type="match status" value="1"/>
</dbReference>
<organism evidence="1 2">
    <name type="scientific">Reinekea blandensis MED297</name>
    <dbReference type="NCBI Taxonomy" id="314283"/>
    <lineage>
        <taxon>Bacteria</taxon>
        <taxon>Pseudomonadati</taxon>
        <taxon>Pseudomonadota</taxon>
        <taxon>Gammaproteobacteria</taxon>
        <taxon>Oceanospirillales</taxon>
        <taxon>Saccharospirillaceae</taxon>
        <taxon>Reinekea</taxon>
    </lineage>
</organism>
<dbReference type="InterPro" id="IPR043519">
    <property type="entry name" value="NT_sf"/>
</dbReference>
<accession>A4BB54</accession>
<dbReference type="STRING" id="314283.MED297_11645"/>
<dbReference type="AlphaFoldDB" id="A4BB54"/>
<sequence length="144" mass="16849">MWTVIIPEICKRIESLGVKYHVDASSSLYVYGLDFEMDDLDITVEWGKIGLVRQAFLQHQPEAISGTEPQKFTFVYRQYLIDVMSYQSESGIGLDSERIQVNFSGHTIWSKTPSFYLNRMRKDHPLRTSAFRFFKHHPLKIITE</sequence>
<comment type="caution">
    <text evidence="1">The sequence shown here is derived from an EMBL/GenBank/DDBJ whole genome shotgun (WGS) entry which is preliminary data.</text>
</comment>